<dbReference type="Pfam" id="PF06415">
    <property type="entry name" value="iPGM_N"/>
    <property type="match status" value="1"/>
</dbReference>
<feature type="binding site" evidence="8 12">
    <location>
        <position position="438"/>
    </location>
    <ligand>
        <name>Mn(2+)</name>
        <dbReference type="ChEBI" id="CHEBI:29035"/>
        <label>2</label>
    </ligand>
</feature>
<dbReference type="UniPathway" id="UPA00109">
    <property type="reaction ID" value="UER00186"/>
</dbReference>
<feature type="domain" description="Metalloenzyme" evidence="13">
    <location>
        <begin position="6"/>
        <end position="494"/>
    </location>
</feature>
<evidence type="ECO:0000259" key="14">
    <source>
        <dbReference type="Pfam" id="PF06415"/>
    </source>
</evidence>
<dbReference type="SUPFAM" id="SSF53649">
    <property type="entry name" value="Alkaline phosphatase-like"/>
    <property type="match status" value="1"/>
</dbReference>
<evidence type="ECO:0000256" key="4">
    <source>
        <dbReference type="ARBA" id="ARBA00022723"/>
    </source>
</evidence>
<comment type="catalytic activity">
    <reaction evidence="1 8">
        <text>(2R)-2-phosphoglycerate = (2R)-3-phosphoglycerate</text>
        <dbReference type="Rhea" id="RHEA:15901"/>
        <dbReference type="ChEBI" id="CHEBI:58272"/>
        <dbReference type="ChEBI" id="CHEBI:58289"/>
        <dbReference type="EC" id="5.4.2.12"/>
    </reaction>
</comment>
<comment type="similarity">
    <text evidence="3 8">Belongs to the BPG-independent phosphoglycerate mutase family.</text>
</comment>
<evidence type="ECO:0000256" key="11">
    <source>
        <dbReference type="PIRSR" id="PIRSR001492-2"/>
    </source>
</evidence>
<keyword evidence="6 8" id="KW-0464">Manganese</keyword>
<evidence type="ECO:0000256" key="2">
    <source>
        <dbReference type="ARBA" id="ARBA00004798"/>
    </source>
</evidence>
<dbReference type="Gene3D" id="3.40.720.10">
    <property type="entry name" value="Alkaline Phosphatase, subunit A"/>
    <property type="match status" value="1"/>
</dbReference>
<dbReference type="Proteomes" id="UP000070457">
    <property type="component" value="Unassembled WGS sequence"/>
</dbReference>
<feature type="domain" description="BPG-independent PGAM N-terminal" evidence="14">
    <location>
        <begin position="84"/>
        <end position="276"/>
    </location>
</feature>
<comment type="subunit">
    <text evidence="8">Monomer.</text>
</comment>
<dbReference type="PIRSF" id="PIRSF001492">
    <property type="entry name" value="IPGAM"/>
    <property type="match status" value="1"/>
</dbReference>
<dbReference type="CDD" id="cd16010">
    <property type="entry name" value="iPGM"/>
    <property type="match status" value="1"/>
</dbReference>
<evidence type="ECO:0000256" key="1">
    <source>
        <dbReference type="ARBA" id="ARBA00000370"/>
    </source>
</evidence>
<dbReference type="InterPro" id="IPR036646">
    <property type="entry name" value="PGAM_B_sf"/>
</dbReference>
<dbReference type="InterPro" id="IPR005995">
    <property type="entry name" value="Pgm_bpd_ind"/>
</dbReference>
<feature type="binding site" evidence="8 12">
    <location>
        <position position="398"/>
    </location>
    <ligand>
        <name>Mn(2+)</name>
        <dbReference type="ChEBI" id="CHEBI:29035"/>
        <label>1</label>
    </ligand>
</feature>
<keyword evidence="4 8" id="KW-0479">Metal-binding</keyword>
<evidence type="ECO:0000256" key="3">
    <source>
        <dbReference type="ARBA" id="ARBA00008819"/>
    </source>
</evidence>
<feature type="binding site" evidence="8 12">
    <location>
        <position position="64"/>
    </location>
    <ligand>
        <name>Mn(2+)</name>
        <dbReference type="ChEBI" id="CHEBI:29035"/>
        <label>2</label>
    </ligand>
</feature>
<evidence type="ECO:0000256" key="5">
    <source>
        <dbReference type="ARBA" id="ARBA00023152"/>
    </source>
</evidence>
<feature type="binding site" evidence="8 12">
    <location>
        <position position="437"/>
    </location>
    <ligand>
        <name>Mn(2+)</name>
        <dbReference type="ChEBI" id="CHEBI:29035"/>
        <label>2</label>
    </ligand>
</feature>
<feature type="binding site" evidence="8 12">
    <location>
        <position position="14"/>
    </location>
    <ligand>
        <name>Mn(2+)</name>
        <dbReference type="ChEBI" id="CHEBI:29035"/>
        <label>2</label>
    </ligand>
</feature>
<reference evidence="15 16" key="1">
    <citation type="submission" date="2015-02" db="EMBL/GenBank/DDBJ databases">
        <title>Improved understanding of the partial-nitritation anammox process through 23 genomes representing the majority of the microbial community.</title>
        <authorList>
            <person name="Speth D.R."/>
            <person name="In T Zandt M."/>
            <person name="Guerrero Cruz S."/>
            <person name="Jetten M.S."/>
            <person name="Dutilh B.E."/>
        </authorList>
    </citation>
    <scope>NUCLEOTIDE SEQUENCE [LARGE SCALE GENOMIC DNA]</scope>
    <source>
        <strain evidence="15">OLB20</strain>
    </source>
</reference>
<dbReference type="EMBL" id="JYNZ01000002">
    <property type="protein sequence ID" value="KXK27381.1"/>
    <property type="molecule type" value="Genomic_DNA"/>
</dbReference>
<dbReference type="STRING" id="1617426.TR69_WS6001000257"/>
<dbReference type="GO" id="GO:0006007">
    <property type="term" value="P:glucose catabolic process"/>
    <property type="evidence" value="ECO:0007669"/>
    <property type="project" value="InterPro"/>
</dbReference>
<keyword evidence="5 8" id="KW-0324">Glycolysis</keyword>
<evidence type="ECO:0000259" key="13">
    <source>
        <dbReference type="Pfam" id="PF01676"/>
    </source>
</evidence>
<dbReference type="InterPro" id="IPR011258">
    <property type="entry name" value="BPG-indep_PGM_N"/>
</dbReference>
<dbReference type="GO" id="GO:0005829">
    <property type="term" value="C:cytosol"/>
    <property type="evidence" value="ECO:0007669"/>
    <property type="project" value="TreeGrafter"/>
</dbReference>
<feature type="binding site" evidence="8 11">
    <location>
        <begin position="156"/>
        <end position="157"/>
    </location>
    <ligand>
        <name>substrate</name>
    </ligand>
</feature>
<dbReference type="AlphaFoldDB" id="A0A136M0F3"/>
<dbReference type="PANTHER" id="PTHR31637:SF0">
    <property type="entry name" value="2,3-BISPHOSPHOGLYCERATE-INDEPENDENT PHOSPHOGLYCERATE MUTASE"/>
    <property type="match status" value="1"/>
</dbReference>
<feature type="active site" description="Phosphoserine intermediate" evidence="8 10">
    <location>
        <position position="64"/>
    </location>
</feature>
<accession>A0A136M0F3</accession>
<dbReference type="InterPro" id="IPR006124">
    <property type="entry name" value="Metalloenzyme"/>
</dbReference>
<dbReference type="PATRIC" id="fig|1617426.3.peg.252"/>
<evidence type="ECO:0000313" key="15">
    <source>
        <dbReference type="EMBL" id="KXK27381.1"/>
    </source>
</evidence>
<evidence type="ECO:0000256" key="7">
    <source>
        <dbReference type="ARBA" id="ARBA00023235"/>
    </source>
</evidence>
<comment type="cofactor">
    <cofactor evidence="8">
        <name>Mn(2+)</name>
        <dbReference type="ChEBI" id="CHEBI:29035"/>
    </cofactor>
    <text evidence="8">Binds 2 manganese ions per subunit.</text>
</comment>
<dbReference type="Pfam" id="PF01676">
    <property type="entry name" value="Metalloenzyme"/>
    <property type="match status" value="1"/>
</dbReference>
<feature type="binding site" evidence="8 11">
    <location>
        <begin position="259"/>
        <end position="262"/>
    </location>
    <ligand>
        <name>substrate</name>
    </ligand>
</feature>
<feature type="binding site" evidence="8 11">
    <location>
        <position position="194"/>
    </location>
    <ligand>
        <name>substrate</name>
    </ligand>
</feature>
<dbReference type="HAMAP" id="MF_01038">
    <property type="entry name" value="GpmI"/>
    <property type="match status" value="1"/>
</dbReference>
<dbReference type="InterPro" id="IPR017850">
    <property type="entry name" value="Alkaline_phosphatase_core_sf"/>
</dbReference>
<comment type="pathway">
    <text evidence="2 8">Carbohydrate degradation; glycolysis; pyruvate from D-glyceraldehyde 3-phosphate: step 3/5.</text>
</comment>
<dbReference type="PANTHER" id="PTHR31637">
    <property type="entry name" value="2,3-BISPHOSPHOGLYCERATE-INDEPENDENT PHOSPHOGLYCERATE MUTASE"/>
    <property type="match status" value="1"/>
</dbReference>
<evidence type="ECO:0000256" key="9">
    <source>
        <dbReference type="NCBIfam" id="TIGR01307"/>
    </source>
</evidence>
<evidence type="ECO:0000256" key="6">
    <source>
        <dbReference type="ARBA" id="ARBA00023211"/>
    </source>
</evidence>
<evidence type="ECO:0000256" key="10">
    <source>
        <dbReference type="PIRSR" id="PIRSR001492-1"/>
    </source>
</evidence>
<sequence>MSTKNKRVILLILDGWGLADPDKFNAIDNADTPNFDRLVRDYPNTRLKSDGEAVGLSEGQFGTSEINHLTIGAGRVILQDLPRINNAIKDESFYGNRVLHQLADNCETNNSAVHLLGIVSDGGVHAHTEHIFAILNLLEKRSFSRPVFIHAFSDGRDVPPRSVTDYLHALDKRISKSKLDARLATLQGRWLLDRDRDWDKTAKAAATILDAEGNNVSNWEAAVNLEYNRGTSDEFFERFIFGDYGGVAKHDSIFFFHYRTDRQYQLTSRLLEERARSLVMGSFVRSSDTFSDLLVAFPREDVSDTLAEVLAREGKTQLHVTETEKYPHLTFFFNGEREAELQGETWKMFESNRFVKPHYNFEPSMQNFRITKHIIEAIQSDSHDFIVANLASADMVGHTGNYEAAVISAESVDLCLGKIADALADRLDDYVLMVTADHGNSEIMWDYEHEQPHTQHTLSPVPFILVTNGSYKLYRRESLTDIAPTVLAFMGVKKPGIMTGENLVITD</sequence>
<dbReference type="EC" id="5.4.2.12" evidence="8 9"/>
<feature type="binding site" evidence="8 12">
    <location>
        <position position="394"/>
    </location>
    <ligand>
        <name>Mn(2+)</name>
        <dbReference type="ChEBI" id="CHEBI:29035"/>
        <label>1</label>
    </ligand>
</feature>
<protein>
    <recommendedName>
        <fullName evidence="8 9">2,3-bisphosphoglycerate-independent phosphoglycerate mutase</fullName>
        <shortName evidence="8">BPG-independent PGAM</shortName>
        <shortName evidence="8">Phosphoglyceromutase</shortName>
        <shortName evidence="8">iPGM</shortName>
        <ecNumber evidence="8 9">5.4.2.12</ecNumber>
    </recommendedName>
</protein>
<evidence type="ECO:0000313" key="16">
    <source>
        <dbReference type="Proteomes" id="UP000070457"/>
    </source>
</evidence>
<proteinExistence type="inferred from homology"/>
<dbReference type="SUPFAM" id="SSF64158">
    <property type="entry name" value="2,3-Bisphosphoglycerate-independent phosphoglycerate mutase, substrate-binding domain"/>
    <property type="match status" value="1"/>
</dbReference>
<evidence type="ECO:0000256" key="8">
    <source>
        <dbReference type="HAMAP-Rule" id="MF_01038"/>
    </source>
</evidence>
<comment type="function">
    <text evidence="8">Catalyzes the interconversion of 2-phosphoglycerate and 3-phosphoglycerate.</text>
</comment>
<dbReference type="NCBIfam" id="TIGR01307">
    <property type="entry name" value="pgm_bpd_ind"/>
    <property type="match status" value="1"/>
</dbReference>
<dbReference type="GO" id="GO:0004619">
    <property type="term" value="F:phosphoglycerate mutase activity"/>
    <property type="evidence" value="ECO:0007669"/>
    <property type="project" value="UniProtKB-UniRule"/>
</dbReference>
<feature type="binding site" evidence="8 11">
    <location>
        <position position="125"/>
    </location>
    <ligand>
        <name>substrate</name>
    </ligand>
</feature>
<comment type="caution">
    <text evidence="15">The sequence shown here is derived from an EMBL/GenBank/DDBJ whole genome shotgun (WGS) entry which is preliminary data.</text>
</comment>
<feature type="binding site" evidence="8 11">
    <location>
        <position position="325"/>
    </location>
    <ligand>
        <name>substrate</name>
    </ligand>
</feature>
<dbReference type="GO" id="GO:0006096">
    <property type="term" value="P:glycolytic process"/>
    <property type="evidence" value="ECO:0007669"/>
    <property type="project" value="UniProtKB-UniRule"/>
</dbReference>
<name>A0A136M0F3_9BACT</name>
<dbReference type="Gene3D" id="3.40.1450.10">
    <property type="entry name" value="BPG-independent phosphoglycerate mutase, domain B"/>
    <property type="match status" value="1"/>
</dbReference>
<feature type="binding site" evidence="8 11">
    <location>
        <position position="189"/>
    </location>
    <ligand>
        <name>substrate</name>
    </ligand>
</feature>
<evidence type="ECO:0000256" key="12">
    <source>
        <dbReference type="PIRSR" id="PIRSR001492-3"/>
    </source>
</evidence>
<keyword evidence="7 8" id="KW-0413">Isomerase</keyword>
<feature type="binding site" evidence="8 12">
    <location>
        <position position="456"/>
    </location>
    <ligand>
        <name>Mn(2+)</name>
        <dbReference type="ChEBI" id="CHEBI:29035"/>
        <label>1</label>
    </ligand>
</feature>
<dbReference type="GO" id="GO:0030145">
    <property type="term" value="F:manganese ion binding"/>
    <property type="evidence" value="ECO:0007669"/>
    <property type="project" value="UniProtKB-UniRule"/>
</dbReference>
<gene>
    <name evidence="15" type="primary">gpmI_2</name>
    <name evidence="8" type="synonym">gpmI</name>
    <name evidence="15" type="ORF">TR69_WS6001000257</name>
</gene>
<organism evidence="15 16">
    <name type="scientific">candidate division WS6 bacterium OLB20</name>
    <dbReference type="NCBI Taxonomy" id="1617426"/>
    <lineage>
        <taxon>Bacteria</taxon>
        <taxon>Candidatus Dojkabacteria</taxon>
    </lineage>
</organism>